<proteinExistence type="predicted"/>
<accession>A0ABP9M3M2</accession>
<protein>
    <submittedName>
        <fullName evidence="2">NAD-dependent epimerase/dehydratase family protein</fullName>
    </submittedName>
</protein>
<dbReference type="SUPFAM" id="SSF51735">
    <property type="entry name" value="NAD(P)-binding Rossmann-fold domains"/>
    <property type="match status" value="1"/>
</dbReference>
<dbReference type="RefSeq" id="WP_345370360.1">
    <property type="nucleotide sequence ID" value="NZ_BAABKD010000009.1"/>
</dbReference>
<keyword evidence="3" id="KW-1185">Reference proteome</keyword>
<dbReference type="Gene3D" id="3.40.50.720">
    <property type="entry name" value="NAD(P)-binding Rossmann-like Domain"/>
    <property type="match status" value="1"/>
</dbReference>
<dbReference type="InterPro" id="IPR051783">
    <property type="entry name" value="NAD(P)-dependent_oxidoreduct"/>
</dbReference>
<name>A0ABP9M3M2_9BURK</name>
<sequence>MKSLLWIGAGDLAQKSVSQLNADWKTTALRRHSAAQGFQQSLLADVTQADSLRVLNAPYTHLVYSPTPAQRTEQSYTAIYQQGLENLLQHINLNTLTRFIFISSTAVYGADAVPQDEYSMLRPAAFNGESLLKAEQWLQQELGDKLCVVRFSGIYGPGRYRIFERLRQQQLHINPAMDNYANRIHSEDAARVCSHLLTLDTPLPCYVATDSTPLPARQLYSHIAKQIQAPMPILDPSIPYQSKHFSNQRLLNSGFLFHYPNTLEGYTTLLASLSPDA</sequence>
<dbReference type="EMBL" id="BAABKD010000009">
    <property type="protein sequence ID" value="GAA5089225.1"/>
    <property type="molecule type" value="Genomic_DNA"/>
</dbReference>
<dbReference type="InterPro" id="IPR001509">
    <property type="entry name" value="Epimerase_deHydtase"/>
</dbReference>
<evidence type="ECO:0000313" key="3">
    <source>
        <dbReference type="Proteomes" id="UP001500227"/>
    </source>
</evidence>
<gene>
    <name evidence="2" type="ORF">GCM10023337_11790</name>
</gene>
<dbReference type="PANTHER" id="PTHR48079">
    <property type="entry name" value="PROTEIN YEEZ"/>
    <property type="match status" value="1"/>
</dbReference>
<reference evidence="3" key="1">
    <citation type="journal article" date="2019" name="Int. J. Syst. Evol. Microbiol.">
        <title>The Global Catalogue of Microorganisms (GCM) 10K type strain sequencing project: providing services to taxonomists for standard genome sequencing and annotation.</title>
        <authorList>
            <consortium name="The Broad Institute Genomics Platform"/>
            <consortium name="The Broad Institute Genome Sequencing Center for Infectious Disease"/>
            <person name="Wu L."/>
            <person name="Ma J."/>
        </authorList>
    </citation>
    <scope>NUCLEOTIDE SEQUENCE [LARGE SCALE GENOMIC DNA]</scope>
    <source>
        <strain evidence="3">JCM 18423</strain>
    </source>
</reference>
<organism evidence="2 3">
    <name type="scientific">Paenalcaligenes hermetiae</name>
    <dbReference type="NCBI Taxonomy" id="1157987"/>
    <lineage>
        <taxon>Bacteria</taxon>
        <taxon>Pseudomonadati</taxon>
        <taxon>Pseudomonadota</taxon>
        <taxon>Betaproteobacteria</taxon>
        <taxon>Burkholderiales</taxon>
        <taxon>Alcaligenaceae</taxon>
        <taxon>Paenalcaligenes</taxon>
    </lineage>
</organism>
<evidence type="ECO:0000313" key="2">
    <source>
        <dbReference type="EMBL" id="GAA5089225.1"/>
    </source>
</evidence>
<dbReference type="PANTHER" id="PTHR48079:SF6">
    <property type="entry name" value="NAD(P)-BINDING DOMAIN-CONTAINING PROTEIN-RELATED"/>
    <property type="match status" value="1"/>
</dbReference>
<dbReference type="Pfam" id="PF01370">
    <property type="entry name" value="Epimerase"/>
    <property type="match status" value="1"/>
</dbReference>
<dbReference type="InterPro" id="IPR036291">
    <property type="entry name" value="NAD(P)-bd_dom_sf"/>
</dbReference>
<evidence type="ECO:0000259" key="1">
    <source>
        <dbReference type="Pfam" id="PF01370"/>
    </source>
</evidence>
<dbReference type="Proteomes" id="UP001500227">
    <property type="component" value="Unassembled WGS sequence"/>
</dbReference>
<feature type="domain" description="NAD-dependent epimerase/dehydratase" evidence="1">
    <location>
        <begin position="77"/>
        <end position="197"/>
    </location>
</feature>
<comment type="caution">
    <text evidence="2">The sequence shown here is derived from an EMBL/GenBank/DDBJ whole genome shotgun (WGS) entry which is preliminary data.</text>
</comment>